<feature type="transmembrane region" description="Helical" evidence="1">
    <location>
        <begin position="12"/>
        <end position="33"/>
    </location>
</feature>
<comment type="caution">
    <text evidence="2">The sequence shown here is derived from an EMBL/GenBank/DDBJ whole genome shotgun (WGS) entry which is preliminary data.</text>
</comment>
<organism evidence="2 3">
    <name type="scientific">Rarispira pelagica</name>
    <dbReference type="NCBI Taxonomy" id="3141764"/>
    <lineage>
        <taxon>Bacteria</taxon>
        <taxon>Pseudomonadati</taxon>
        <taxon>Spirochaetota</taxon>
        <taxon>Spirochaetia</taxon>
        <taxon>Winmispirales</taxon>
        <taxon>Winmispiraceae</taxon>
        <taxon>Rarispira</taxon>
    </lineage>
</organism>
<keyword evidence="1" id="KW-0472">Membrane</keyword>
<evidence type="ECO:0000313" key="3">
    <source>
        <dbReference type="Proteomes" id="UP001466331"/>
    </source>
</evidence>
<keyword evidence="1" id="KW-1133">Transmembrane helix</keyword>
<keyword evidence="3" id="KW-1185">Reference proteome</keyword>
<dbReference type="Proteomes" id="UP001466331">
    <property type="component" value="Unassembled WGS sequence"/>
</dbReference>
<proteinExistence type="predicted"/>
<protein>
    <submittedName>
        <fullName evidence="2">Uncharacterized protein</fullName>
    </submittedName>
</protein>
<feature type="transmembrane region" description="Helical" evidence="1">
    <location>
        <begin position="120"/>
        <end position="145"/>
    </location>
</feature>
<name>A0ABU9UE01_9SPIR</name>
<keyword evidence="1" id="KW-0812">Transmembrane</keyword>
<accession>A0ABU9UE01</accession>
<gene>
    <name evidence="2" type="ORF">WKV44_10135</name>
</gene>
<dbReference type="RefSeq" id="WP_420070349.1">
    <property type="nucleotide sequence ID" value="NZ_JBCHKQ010000006.1"/>
</dbReference>
<evidence type="ECO:0000313" key="2">
    <source>
        <dbReference type="EMBL" id="MEM5948898.1"/>
    </source>
</evidence>
<reference evidence="2 3" key="1">
    <citation type="submission" date="2024-03" db="EMBL/GenBank/DDBJ databases">
        <title>Ignisphaera cupida sp. nov., a hyperthermophilic hydrolytic archaeon from a hot spring of Kamchatka, and proposal of Ignisphaeraceae fam. nov.</title>
        <authorList>
            <person name="Podosokorskaya O.A."/>
            <person name="Elcheninov A.G."/>
            <person name="Maltseva A.I."/>
            <person name="Zayulina K.S."/>
            <person name="Novikov A."/>
            <person name="Merkel A.Y."/>
        </authorList>
    </citation>
    <scope>NUCLEOTIDE SEQUENCE [LARGE SCALE GENOMIC DNA]</scope>
    <source>
        <strain evidence="2 3">38H-sp</strain>
    </source>
</reference>
<dbReference type="EMBL" id="JBCHKQ010000006">
    <property type="protein sequence ID" value="MEM5948898.1"/>
    <property type="molecule type" value="Genomic_DNA"/>
</dbReference>
<feature type="transmembrane region" description="Helical" evidence="1">
    <location>
        <begin position="53"/>
        <end position="76"/>
    </location>
</feature>
<feature type="transmembrane region" description="Helical" evidence="1">
    <location>
        <begin position="88"/>
        <end position="108"/>
    </location>
</feature>
<feature type="transmembrane region" description="Helical" evidence="1">
    <location>
        <begin position="157"/>
        <end position="178"/>
    </location>
</feature>
<sequence length="180" mass="20497">MNKKKKFATFLWRVTAIHTIAYFLAGIFALIFMNYKELFAAEVMSIMRPINSPWVAAGPGLQIIRGIIIAIVLYPFQEIFFNTKNGWLKLWLLILGLSYFSTIGPTFGSFEGYVYTKVAIPYHLLGIPETLLYTFLFSFFICFWYKKPTKVWNISTTILVLLIIVMSALGLLSSLGVLPS</sequence>
<evidence type="ECO:0000256" key="1">
    <source>
        <dbReference type="SAM" id="Phobius"/>
    </source>
</evidence>